<organism evidence="3 4">
    <name type="scientific">Hymenobacter roseosalivarius DSM 11622</name>
    <dbReference type="NCBI Taxonomy" id="645990"/>
    <lineage>
        <taxon>Bacteria</taxon>
        <taxon>Pseudomonadati</taxon>
        <taxon>Bacteroidota</taxon>
        <taxon>Cytophagia</taxon>
        <taxon>Cytophagales</taxon>
        <taxon>Hymenobacteraceae</taxon>
        <taxon>Hymenobacter</taxon>
    </lineage>
</organism>
<dbReference type="Gene3D" id="3.40.50.720">
    <property type="entry name" value="NAD(P)-binding Rossmann-like Domain"/>
    <property type="match status" value="1"/>
</dbReference>
<dbReference type="Proteomes" id="UP000192266">
    <property type="component" value="Unassembled WGS sequence"/>
</dbReference>
<dbReference type="PANTHER" id="PTHR44196:SF1">
    <property type="entry name" value="DEHYDROGENASE_REDUCTASE SDR FAMILY MEMBER 7B"/>
    <property type="match status" value="1"/>
</dbReference>
<dbReference type="GO" id="GO:0016020">
    <property type="term" value="C:membrane"/>
    <property type="evidence" value="ECO:0007669"/>
    <property type="project" value="TreeGrafter"/>
</dbReference>
<gene>
    <name evidence="3" type="ORF">SAMN00120144_0146</name>
</gene>
<dbReference type="SUPFAM" id="SSF51735">
    <property type="entry name" value="NAD(P)-binding Rossmann-fold domains"/>
    <property type="match status" value="1"/>
</dbReference>
<comment type="similarity">
    <text evidence="1">Belongs to the short-chain dehydrogenases/reductases (SDR) family.</text>
</comment>
<keyword evidence="2" id="KW-0560">Oxidoreductase</keyword>
<keyword evidence="4" id="KW-1185">Reference proteome</keyword>
<dbReference type="GO" id="GO:0016491">
    <property type="term" value="F:oxidoreductase activity"/>
    <property type="evidence" value="ECO:0007669"/>
    <property type="project" value="UniProtKB-KW"/>
</dbReference>
<dbReference type="AlphaFoldDB" id="A0A1W1W1I8"/>
<reference evidence="3 4" key="1">
    <citation type="submission" date="2017-04" db="EMBL/GenBank/DDBJ databases">
        <authorList>
            <person name="Afonso C.L."/>
            <person name="Miller P.J."/>
            <person name="Scott M.A."/>
            <person name="Spackman E."/>
            <person name="Goraichik I."/>
            <person name="Dimitrov K.M."/>
            <person name="Suarez D.L."/>
            <person name="Swayne D.E."/>
        </authorList>
    </citation>
    <scope>NUCLEOTIDE SEQUENCE [LARGE SCALE GENOMIC DNA]</scope>
    <source>
        <strain evidence="3 4">DSM 11622</strain>
    </source>
</reference>
<sequence>MDTHSHTVLITGGATGIGLALARRFAEAGNTVLICGRRPDALAAAQALEPRLHTFVADIAVSGRARGVGGVGVAGAS</sequence>
<evidence type="ECO:0000256" key="2">
    <source>
        <dbReference type="ARBA" id="ARBA00023002"/>
    </source>
</evidence>
<evidence type="ECO:0000313" key="3">
    <source>
        <dbReference type="EMBL" id="SMB99350.1"/>
    </source>
</evidence>
<dbReference type="OrthoDB" id="9810734at2"/>
<dbReference type="EMBL" id="FWWW01000091">
    <property type="protein sequence ID" value="SMB99350.1"/>
    <property type="molecule type" value="Genomic_DNA"/>
</dbReference>
<evidence type="ECO:0000256" key="1">
    <source>
        <dbReference type="ARBA" id="ARBA00006484"/>
    </source>
</evidence>
<accession>A0A1W1W1I8</accession>
<dbReference type="STRING" id="645990.SAMN00120144_0146"/>
<protein>
    <submittedName>
        <fullName evidence="3">Short-chain dehydrogenase/reductase SDR</fullName>
    </submittedName>
</protein>
<dbReference type="Pfam" id="PF00106">
    <property type="entry name" value="adh_short"/>
    <property type="match status" value="1"/>
</dbReference>
<dbReference type="InterPro" id="IPR002347">
    <property type="entry name" value="SDR_fam"/>
</dbReference>
<dbReference type="InterPro" id="IPR036291">
    <property type="entry name" value="NAD(P)-bd_dom_sf"/>
</dbReference>
<evidence type="ECO:0000313" key="4">
    <source>
        <dbReference type="Proteomes" id="UP000192266"/>
    </source>
</evidence>
<dbReference type="RefSeq" id="WP_143434994.1">
    <property type="nucleotide sequence ID" value="NZ_FWWW01000091.1"/>
</dbReference>
<dbReference type="PANTHER" id="PTHR44196">
    <property type="entry name" value="DEHYDROGENASE/REDUCTASE SDR FAMILY MEMBER 7B"/>
    <property type="match status" value="1"/>
</dbReference>
<proteinExistence type="inferred from homology"/>
<name>A0A1W1W1I8_9BACT</name>